<reference evidence="1" key="1">
    <citation type="submission" date="2018-10" db="EMBL/GenBank/DDBJ databases">
        <title>Effector identification in a new, highly contiguous assembly of the strawberry crown rot pathogen Phytophthora cactorum.</title>
        <authorList>
            <person name="Armitage A.D."/>
            <person name="Nellist C.F."/>
            <person name="Bates H."/>
            <person name="Vickerstaff R.J."/>
            <person name="Harrison R.J."/>
        </authorList>
    </citation>
    <scope>NUCLEOTIDE SEQUENCE</scope>
    <source>
        <strain evidence="1">4032</strain>
    </source>
</reference>
<comment type="caution">
    <text evidence="1">The sequence shown here is derived from an EMBL/GenBank/DDBJ whole genome shotgun (WGS) entry which is preliminary data.</text>
</comment>
<evidence type="ECO:0000313" key="2">
    <source>
        <dbReference type="Proteomes" id="UP000774804"/>
    </source>
</evidence>
<protein>
    <submittedName>
        <fullName evidence="1">Uncharacterized protein</fullName>
    </submittedName>
</protein>
<dbReference type="AlphaFoldDB" id="A0A8T1BA09"/>
<sequence>MPSKPDKTTHRATRCDRHLASVTPTSFRMRGKIKKSKYGCAKCERGFHVECFSAFHYQYVFIVRYPALREALDAVCRSTTVL</sequence>
<dbReference type="EMBL" id="RCMI01000763">
    <property type="protein sequence ID" value="KAG2898499.1"/>
    <property type="molecule type" value="Genomic_DNA"/>
</dbReference>
<proteinExistence type="predicted"/>
<evidence type="ECO:0000313" key="1">
    <source>
        <dbReference type="EMBL" id="KAG2898499.1"/>
    </source>
</evidence>
<organism evidence="1 2">
    <name type="scientific">Phytophthora cactorum</name>
    <dbReference type="NCBI Taxonomy" id="29920"/>
    <lineage>
        <taxon>Eukaryota</taxon>
        <taxon>Sar</taxon>
        <taxon>Stramenopiles</taxon>
        <taxon>Oomycota</taxon>
        <taxon>Peronosporomycetes</taxon>
        <taxon>Peronosporales</taxon>
        <taxon>Peronosporaceae</taxon>
        <taxon>Phytophthora</taxon>
    </lineage>
</organism>
<dbReference type="Proteomes" id="UP000774804">
    <property type="component" value="Unassembled WGS sequence"/>
</dbReference>
<gene>
    <name evidence="1" type="ORF">PC115_g16839</name>
</gene>
<name>A0A8T1BA09_9STRA</name>
<accession>A0A8T1BA09</accession>